<dbReference type="AlphaFoldDB" id="A0A1L9U7Q1"/>
<organism evidence="2 3">
    <name type="scientific">Aspergillus brasiliensis (strain CBS 101740 / IMI 381727 / IBT 21946)</name>
    <dbReference type="NCBI Taxonomy" id="767769"/>
    <lineage>
        <taxon>Eukaryota</taxon>
        <taxon>Fungi</taxon>
        <taxon>Dikarya</taxon>
        <taxon>Ascomycota</taxon>
        <taxon>Pezizomycotina</taxon>
        <taxon>Eurotiomycetes</taxon>
        <taxon>Eurotiomycetidae</taxon>
        <taxon>Eurotiales</taxon>
        <taxon>Aspergillaceae</taxon>
        <taxon>Aspergillus</taxon>
        <taxon>Aspergillus subgen. Circumdati</taxon>
    </lineage>
</organism>
<gene>
    <name evidence="2" type="ORF">ASPBRDRAFT_135088</name>
</gene>
<proteinExistence type="predicted"/>
<accession>A0A1L9U7Q1</accession>
<dbReference type="InterPro" id="IPR001810">
    <property type="entry name" value="F-box_dom"/>
</dbReference>
<dbReference type="OMA" id="ASESKYY"/>
<evidence type="ECO:0000313" key="3">
    <source>
        <dbReference type="Proteomes" id="UP000184499"/>
    </source>
</evidence>
<dbReference type="SUPFAM" id="SSF81383">
    <property type="entry name" value="F-box domain"/>
    <property type="match status" value="1"/>
</dbReference>
<dbReference type="OrthoDB" id="3646405at2759"/>
<dbReference type="VEuPathDB" id="FungiDB:ASPBRDRAFT_135088"/>
<dbReference type="GeneID" id="93571162"/>
<reference evidence="3" key="1">
    <citation type="journal article" date="2017" name="Genome Biol.">
        <title>Comparative genomics reveals high biological diversity and specific adaptations in the industrially and medically important fungal genus Aspergillus.</title>
        <authorList>
            <person name="de Vries R.P."/>
            <person name="Riley R."/>
            <person name="Wiebenga A."/>
            <person name="Aguilar-Osorio G."/>
            <person name="Amillis S."/>
            <person name="Uchima C.A."/>
            <person name="Anderluh G."/>
            <person name="Asadollahi M."/>
            <person name="Askin M."/>
            <person name="Barry K."/>
            <person name="Battaglia E."/>
            <person name="Bayram O."/>
            <person name="Benocci T."/>
            <person name="Braus-Stromeyer S.A."/>
            <person name="Caldana C."/>
            <person name="Canovas D."/>
            <person name="Cerqueira G.C."/>
            <person name="Chen F."/>
            <person name="Chen W."/>
            <person name="Choi C."/>
            <person name="Clum A."/>
            <person name="Dos Santos R.A."/>
            <person name="Damasio A.R."/>
            <person name="Diallinas G."/>
            <person name="Emri T."/>
            <person name="Fekete E."/>
            <person name="Flipphi M."/>
            <person name="Freyberg S."/>
            <person name="Gallo A."/>
            <person name="Gournas C."/>
            <person name="Habgood R."/>
            <person name="Hainaut M."/>
            <person name="Harispe M.L."/>
            <person name="Henrissat B."/>
            <person name="Hilden K.S."/>
            <person name="Hope R."/>
            <person name="Hossain A."/>
            <person name="Karabika E."/>
            <person name="Karaffa L."/>
            <person name="Karanyi Z."/>
            <person name="Krasevec N."/>
            <person name="Kuo A."/>
            <person name="Kusch H."/>
            <person name="LaButti K."/>
            <person name="Lagendijk E.L."/>
            <person name="Lapidus A."/>
            <person name="Levasseur A."/>
            <person name="Lindquist E."/>
            <person name="Lipzen A."/>
            <person name="Logrieco A.F."/>
            <person name="MacCabe A."/>
            <person name="Maekelae M.R."/>
            <person name="Malavazi I."/>
            <person name="Melin P."/>
            <person name="Meyer V."/>
            <person name="Mielnichuk N."/>
            <person name="Miskei M."/>
            <person name="Molnar A.P."/>
            <person name="Mule G."/>
            <person name="Ngan C.Y."/>
            <person name="Orejas M."/>
            <person name="Orosz E."/>
            <person name="Ouedraogo J.P."/>
            <person name="Overkamp K.M."/>
            <person name="Park H.-S."/>
            <person name="Perrone G."/>
            <person name="Piumi F."/>
            <person name="Punt P.J."/>
            <person name="Ram A.F."/>
            <person name="Ramon A."/>
            <person name="Rauscher S."/>
            <person name="Record E."/>
            <person name="Riano-Pachon D.M."/>
            <person name="Robert V."/>
            <person name="Roehrig J."/>
            <person name="Ruller R."/>
            <person name="Salamov A."/>
            <person name="Salih N.S."/>
            <person name="Samson R.A."/>
            <person name="Sandor E."/>
            <person name="Sanguinetti M."/>
            <person name="Schuetze T."/>
            <person name="Sepcic K."/>
            <person name="Shelest E."/>
            <person name="Sherlock G."/>
            <person name="Sophianopoulou V."/>
            <person name="Squina F.M."/>
            <person name="Sun H."/>
            <person name="Susca A."/>
            <person name="Todd R.B."/>
            <person name="Tsang A."/>
            <person name="Unkles S.E."/>
            <person name="van de Wiele N."/>
            <person name="van Rossen-Uffink D."/>
            <person name="Oliveira J.V."/>
            <person name="Vesth T.C."/>
            <person name="Visser J."/>
            <person name="Yu J.-H."/>
            <person name="Zhou M."/>
            <person name="Andersen M.R."/>
            <person name="Archer D.B."/>
            <person name="Baker S.E."/>
            <person name="Benoit I."/>
            <person name="Brakhage A.A."/>
            <person name="Braus G.H."/>
            <person name="Fischer R."/>
            <person name="Frisvad J.C."/>
            <person name="Goldman G.H."/>
            <person name="Houbraken J."/>
            <person name="Oakley B."/>
            <person name="Pocsi I."/>
            <person name="Scazzocchio C."/>
            <person name="Seiboth B."/>
            <person name="vanKuyk P.A."/>
            <person name="Wortman J."/>
            <person name="Dyer P.S."/>
            <person name="Grigoriev I.V."/>
        </authorList>
    </citation>
    <scope>NUCLEOTIDE SEQUENCE [LARGE SCALE GENOMIC DNA]</scope>
    <source>
        <strain evidence="3">CBS 101740 / IMI 381727 / IBT 21946</strain>
    </source>
</reference>
<dbReference type="Pfam" id="PF00646">
    <property type="entry name" value="F-box"/>
    <property type="match status" value="1"/>
</dbReference>
<protein>
    <recommendedName>
        <fullName evidence="1">F-box domain-containing protein</fullName>
    </recommendedName>
</protein>
<dbReference type="InterPro" id="IPR036047">
    <property type="entry name" value="F-box-like_dom_sf"/>
</dbReference>
<evidence type="ECO:0000259" key="1">
    <source>
        <dbReference type="SMART" id="SM00256"/>
    </source>
</evidence>
<sequence length="231" mass="27423">MDATTKVLQLPELLEEILLCQDYRSIFRAQRVCSQWRAVIKGSPRIRQALFLIPSDHKPVLMNPFFLDELYHWKRPYETPKPPSGDRPVHWSRREGIFYARASWRQMLPASIPSVLSVVRYENASESKYYKWQDRGRTRQEFIFSGRIDNGITMGELFHYSLNFSSRFKCHIWWLYRVVKDVHHNGSENKSILDLLLCGSSDLFEVEGRAVWRPDRSRPAVRTLIRMKYLE</sequence>
<dbReference type="SMART" id="SM00256">
    <property type="entry name" value="FBOX"/>
    <property type="match status" value="1"/>
</dbReference>
<keyword evidence="3" id="KW-1185">Reference proteome</keyword>
<evidence type="ECO:0000313" key="2">
    <source>
        <dbReference type="EMBL" id="OJJ67603.1"/>
    </source>
</evidence>
<dbReference type="Gene3D" id="1.20.1280.50">
    <property type="match status" value="1"/>
</dbReference>
<dbReference type="EMBL" id="KV878693">
    <property type="protein sequence ID" value="OJJ67603.1"/>
    <property type="molecule type" value="Genomic_DNA"/>
</dbReference>
<dbReference type="Proteomes" id="UP000184499">
    <property type="component" value="Unassembled WGS sequence"/>
</dbReference>
<feature type="domain" description="F-box" evidence="1">
    <location>
        <begin position="10"/>
        <end position="48"/>
    </location>
</feature>
<name>A0A1L9U7Q1_ASPBC</name>
<dbReference type="RefSeq" id="XP_067474852.1">
    <property type="nucleotide sequence ID" value="XM_067618674.1"/>
</dbReference>